<organism evidence="2 5">
    <name type="scientific">Puccinia graminis f. sp. tritici</name>
    <dbReference type="NCBI Taxonomy" id="56615"/>
    <lineage>
        <taxon>Eukaryota</taxon>
        <taxon>Fungi</taxon>
        <taxon>Dikarya</taxon>
        <taxon>Basidiomycota</taxon>
        <taxon>Pucciniomycotina</taxon>
        <taxon>Pucciniomycetes</taxon>
        <taxon>Pucciniales</taxon>
        <taxon>Pucciniaceae</taxon>
        <taxon>Puccinia</taxon>
    </lineage>
</organism>
<keyword evidence="4" id="KW-1185">Reference proteome</keyword>
<dbReference type="AlphaFoldDB" id="A0A5B0NFM8"/>
<evidence type="ECO:0000256" key="1">
    <source>
        <dbReference type="SAM" id="SignalP"/>
    </source>
</evidence>
<protein>
    <submittedName>
        <fullName evidence="2">Uncharacterized protein</fullName>
    </submittedName>
</protein>
<evidence type="ECO:0000313" key="2">
    <source>
        <dbReference type="EMBL" id="KAA1088145.1"/>
    </source>
</evidence>
<sequence length="80" mass="8413">MRSILAAVLLSLAIFRDVSVTAAGCNLTISICTCEDGTMITTPALNIPGKKTHPVVTCSKPGTGCYCQRKPQSIENCGQI</sequence>
<gene>
    <name evidence="3" type="ORF">PGT21_008154</name>
    <name evidence="2" type="ORF">PGTUg99_019991</name>
</gene>
<proteinExistence type="predicted"/>
<accession>A0A5B0NFM8</accession>
<dbReference type="EMBL" id="VSWC01000015">
    <property type="protein sequence ID" value="KAA1112745.1"/>
    <property type="molecule type" value="Genomic_DNA"/>
</dbReference>
<evidence type="ECO:0000313" key="3">
    <source>
        <dbReference type="EMBL" id="KAA1112745.1"/>
    </source>
</evidence>
<dbReference type="Proteomes" id="UP000325313">
    <property type="component" value="Unassembled WGS sequence"/>
</dbReference>
<dbReference type="EMBL" id="VDEP01000407">
    <property type="protein sequence ID" value="KAA1088145.1"/>
    <property type="molecule type" value="Genomic_DNA"/>
</dbReference>
<evidence type="ECO:0000313" key="5">
    <source>
        <dbReference type="Proteomes" id="UP000325313"/>
    </source>
</evidence>
<reference evidence="4 5" key="1">
    <citation type="submission" date="2019-05" db="EMBL/GenBank/DDBJ databases">
        <title>Emergence of the Ug99 lineage of the wheat stem rust pathogen through somatic hybridization.</title>
        <authorList>
            <person name="Li F."/>
            <person name="Upadhyaya N.M."/>
            <person name="Sperschneider J."/>
            <person name="Matny O."/>
            <person name="Nguyen-Phuc H."/>
            <person name="Mago R."/>
            <person name="Raley C."/>
            <person name="Miller M.E."/>
            <person name="Silverstein K.A.T."/>
            <person name="Henningsen E."/>
            <person name="Hirsch C.D."/>
            <person name="Visser B."/>
            <person name="Pretorius Z.A."/>
            <person name="Steffenson B.J."/>
            <person name="Schwessinger B."/>
            <person name="Dodds P.N."/>
            <person name="Figueroa M."/>
        </authorList>
    </citation>
    <scope>NUCLEOTIDE SEQUENCE [LARGE SCALE GENOMIC DNA]</scope>
    <source>
        <strain evidence="3">21-0</strain>
        <strain evidence="2 5">Ug99</strain>
    </source>
</reference>
<keyword evidence="1" id="KW-0732">Signal</keyword>
<dbReference type="Proteomes" id="UP000324748">
    <property type="component" value="Unassembled WGS sequence"/>
</dbReference>
<feature type="chain" id="PRO_5036366261" evidence="1">
    <location>
        <begin position="24"/>
        <end position="80"/>
    </location>
</feature>
<evidence type="ECO:0000313" key="4">
    <source>
        <dbReference type="Proteomes" id="UP000324748"/>
    </source>
</evidence>
<comment type="caution">
    <text evidence="2">The sequence shown here is derived from an EMBL/GenBank/DDBJ whole genome shotgun (WGS) entry which is preliminary data.</text>
</comment>
<feature type="signal peptide" evidence="1">
    <location>
        <begin position="1"/>
        <end position="23"/>
    </location>
</feature>
<name>A0A5B0NFM8_PUCGR</name>